<dbReference type="AlphaFoldDB" id="A0A5K7YMJ3"/>
<reference evidence="1 2" key="1">
    <citation type="submission" date="2019-11" db="EMBL/GenBank/DDBJ databases">
        <title>Comparative genomics of hydrocarbon-degrading Desulfosarcina strains.</title>
        <authorList>
            <person name="Watanabe M."/>
            <person name="Kojima H."/>
            <person name="Fukui M."/>
        </authorList>
    </citation>
    <scope>NUCLEOTIDE SEQUENCE [LARGE SCALE GENOMIC DNA]</scope>
    <source>
        <strain evidence="1 2">PL12</strain>
    </source>
</reference>
<evidence type="ECO:0008006" key="3">
    <source>
        <dbReference type="Google" id="ProtNLM"/>
    </source>
</evidence>
<proteinExistence type="predicted"/>
<accession>A0A5K7YMJ3</accession>
<dbReference type="Proteomes" id="UP000427906">
    <property type="component" value="Chromosome"/>
</dbReference>
<gene>
    <name evidence="1" type="ORF">DSCA_20210</name>
</gene>
<dbReference type="EMBL" id="AP021874">
    <property type="protein sequence ID" value="BBO68091.1"/>
    <property type="molecule type" value="Genomic_DNA"/>
</dbReference>
<dbReference type="KEGG" id="dalk:DSCA_20210"/>
<keyword evidence="2" id="KW-1185">Reference proteome</keyword>
<dbReference type="SUPFAM" id="SSF52540">
    <property type="entry name" value="P-loop containing nucleoside triphosphate hydrolases"/>
    <property type="match status" value="1"/>
</dbReference>
<evidence type="ECO:0000313" key="1">
    <source>
        <dbReference type="EMBL" id="BBO68091.1"/>
    </source>
</evidence>
<organism evidence="1 2">
    <name type="scientific">Desulfosarcina alkanivorans</name>
    <dbReference type="NCBI Taxonomy" id="571177"/>
    <lineage>
        <taxon>Bacteria</taxon>
        <taxon>Pseudomonadati</taxon>
        <taxon>Thermodesulfobacteriota</taxon>
        <taxon>Desulfobacteria</taxon>
        <taxon>Desulfobacterales</taxon>
        <taxon>Desulfosarcinaceae</taxon>
        <taxon>Desulfosarcina</taxon>
    </lineage>
</organism>
<sequence length="143" mass="16727">MVRDVRAVVASFLNVDWYKNLTPWFIDPKNNKSRPGIEFDPVELAAQLWEREVGKVIHDADCLASNQYIDLKYEDFTSDPISTLKQVCDFCELGWSLEFEEFIRSINIKNMNYRYKQRLTHKQIMQVKKSVSQFAGPLGYILA</sequence>
<dbReference type="Gene3D" id="3.40.50.300">
    <property type="entry name" value="P-loop containing nucleotide triphosphate hydrolases"/>
    <property type="match status" value="1"/>
</dbReference>
<dbReference type="InterPro" id="IPR027417">
    <property type="entry name" value="P-loop_NTPase"/>
</dbReference>
<protein>
    <recommendedName>
        <fullName evidence="3">Sulfotransferase domain-containing protein</fullName>
    </recommendedName>
</protein>
<dbReference type="Pfam" id="PF13469">
    <property type="entry name" value="Sulfotransfer_3"/>
    <property type="match status" value="1"/>
</dbReference>
<name>A0A5K7YMJ3_9BACT</name>
<evidence type="ECO:0000313" key="2">
    <source>
        <dbReference type="Proteomes" id="UP000427906"/>
    </source>
</evidence>